<keyword evidence="4" id="KW-1185">Reference proteome</keyword>
<name>A0A5C6DRX0_9BACT</name>
<evidence type="ECO:0000256" key="2">
    <source>
        <dbReference type="SAM" id="Phobius"/>
    </source>
</evidence>
<comment type="caution">
    <text evidence="3">The sequence shown here is derived from an EMBL/GenBank/DDBJ whole genome shotgun (WGS) entry which is preliminary data.</text>
</comment>
<dbReference type="EMBL" id="SJPV01000004">
    <property type="protein sequence ID" value="TWU38617.1"/>
    <property type="molecule type" value="Genomic_DNA"/>
</dbReference>
<reference evidence="3 4" key="1">
    <citation type="submission" date="2019-02" db="EMBL/GenBank/DDBJ databases">
        <title>Deep-cultivation of Planctomycetes and their phenomic and genomic characterization uncovers novel biology.</title>
        <authorList>
            <person name="Wiegand S."/>
            <person name="Jogler M."/>
            <person name="Boedeker C."/>
            <person name="Pinto D."/>
            <person name="Vollmers J."/>
            <person name="Rivas-Marin E."/>
            <person name="Kohn T."/>
            <person name="Peeters S.H."/>
            <person name="Heuer A."/>
            <person name="Rast P."/>
            <person name="Oberbeckmann S."/>
            <person name="Bunk B."/>
            <person name="Jeske O."/>
            <person name="Meyerdierks A."/>
            <person name="Storesund J.E."/>
            <person name="Kallscheuer N."/>
            <person name="Luecker S."/>
            <person name="Lage O.M."/>
            <person name="Pohl T."/>
            <person name="Merkel B.J."/>
            <person name="Hornburger P."/>
            <person name="Mueller R.-W."/>
            <person name="Bruemmer F."/>
            <person name="Labrenz M."/>
            <person name="Spormann A.M."/>
            <person name="Op Den Camp H."/>
            <person name="Overmann J."/>
            <person name="Amann R."/>
            <person name="Jetten M.S.M."/>
            <person name="Mascher T."/>
            <person name="Medema M.H."/>
            <person name="Devos D.P."/>
            <person name="Kaster A.-K."/>
            <person name="Ovreas L."/>
            <person name="Rohde M."/>
            <person name="Galperin M.Y."/>
            <person name="Jogler C."/>
        </authorList>
    </citation>
    <scope>NUCLEOTIDE SEQUENCE [LARGE SCALE GENOMIC DNA]</scope>
    <source>
        <strain evidence="3 4">Poly41</strain>
    </source>
</reference>
<sequence>MSESRVLEHELNQLGEDLRREPSVASSIVARIQEIESTEVVTLPSVRRTQTRTFASIAMSLAAVAAVTALMFVFRTDVVAFAQMQKRIAEFQTASLRYQQSVFKQDEKETEISKSEMRVMINTEGGRIRVEMPDGSLLITNRAIGKRLTTDLKNNTATLAHVYDSQEEHNLLAMLRSMHLAENAQSIATKIIDGETCLGFRVDEPESVLRVWVSPETLLPVHAERTIENVNGPWPNNGVDEKVKVVTTFTDIRFGIPLEDALFSLNPPPNFRLTETGKPPTSLSEVFPTTPQIVPLEGIGVLKFGMTQLEAMQLLGRPDREDISKPSIQIDENTSQVDDKPRPSKDSRLVILTEFHALSYFNLGLRLNFEVRDGLVGLLFHKKVPLQEGVELPGTLANGLGLGSSEQEVIATYGEPSKGYSKSMLYYEDFGLMFVMSEQRTVSSLSLDQGSERSLRFEWREPDEK</sequence>
<evidence type="ECO:0000313" key="4">
    <source>
        <dbReference type="Proteomes" id="UP000319143"/>
    </source>
</evidence>
<feature type="transmembrane region" description="Helical" evidence="2">
    <location>
        <begin position="54"/>
        <end position="74"/>
    </location>
</feature>
<feature type="region of interest" description="Disordered" evidence="1">
    <location>
        <begin position="322"/>
        <end position="343"/>
    </location>
</feature>
<dbReference type="AlphaFoldDB" id="A0A5C6DRX0"/>
<dbReference type="Gene3D" id="2.50.20.10">
    <property type="entry name" value="Lipoprotein localisation LolA/LolB/LppX"/>
    <property type="match status" value="1"/>
</dbReference>
<dbReference type="Proteomes" id="UP000319143">
    <property type="component" value="Unassembled WGS sequence"/>
</dbReference>
<feature type="compositionally biased region" description="Polar residues" evidence="1">
    <location>
        <begin position="326"/>
        <end position="336"/>
    </location>
</feature>
<keyword evidence="2" id="KW-0812">Transmembrane</keyword>
<evidence type="ECO:0000256" key="1">
    <source>
        <dbReference type="SAM" id="MobiDB-lite"/>
    </source>
</evidence>
<keyword evidence="2" id="KW-1133">Transmembrane helix</keyword>
<keyword evidence="2" id="KW-0472">Membrane</keyword>
<accession>A0A5C6DRX0</accession>
<protein>
    <submittedName>
        <fullName evidence="3">Uncharacterized protein</fullName>
    </submittedName>
</protein>
<organism evidence="3 4">
    <name type="scientific">Novipirellula artificiosorum</name>
    <dbReference type="NCBI Taxonomy" id="2528016"/>
    <lineage>
        <taxon>Bacteria</taxon>
        <taxon>Pseudomonadati</taxon>
        <taxon>Planctomycetota</taxon>
        <taxon>Planctomycetia</taxon>
        <taxon>Pirellulales</taxon>
        <taxon>Pirellulaceae</taxon>
        <taxon>Novipirellula</taxon>
    </lineage>
</organism>
<evidence type="ECO:0000313" key="3">
    <source>
        <dbReference type="EMBL" id="TWU38617.1"/>
    </source>
</evidence>
<proteinExistence type="predicted"/>
<gene>
    <name evidence="3" type="ORF">Poly41_30940</name>
</gene>
<dbReference type="RefSeq" id="WP_146527035.1">
    <property type="nucleotide sequence ID" value="NZ_SJPV01000004.1"/>
</dbReference>